<proteinExistence type="predicted"/>
<dbReference type="Gene3D" id="3.90.550.10">
    <property type="entry name" value="Spore Coat Polysaccharide Biosynthesis Protein SpsA, Chain A"/>
    <property type="match status" value="1"/>
</dbReference>
<keyword evidence="1" id="KW-0129">CBS domain</keyword>
<name>A0A4Z0GKH7_9BACL</name>
<evidence type="ECO:0000313" key="3">
    <source>
        <dbReference type="EMBL" id="TGA97412.1"/>
    </source>
</evidence>
<keyword evidence="4" id="KW-1185">Reference proteome</keyword>
<dbReference type="Pfam" id="PF00571">
    <property type="entry name" value="CBS"/>
    <property type="match status" value="1"/>
</dbReference>
<sequence length="357" mass="40666">MTVLKKLDKFLLSEQTTIIDALVHINNNATGTAIIVDENDKLLGTLTDGDIRRALIQSVPLNGIIKNIYRSNCIFFYDGYDEERVKEVFNTYIKIIPVIDHNRTVIDVVTDKDFSVQNHPRTNAVLIMAGGLGTRLRPLTQEIPKPMLKVGEKPILQLIIERFRDLGFKNILLSVNYKADIIENYFMDGSAFGVTIKYIKETKRMGTAGAIGLAEKYLKEPFIVMNGDILTNLDFNRLLDYHKNNDFSMTIGSRSFEMQVPYGVLNVDNEKIISLEEKPTERYVVSGGIYVLNPNVIEHIPDNEFYDIPQLIDGLISSHNKVGNFPILDYWMDIGKMGDYHQANEDMKEQFEGLNYV</sequence>
<evidence type="ECO:0000256" key="1">
    <source>
        <dbReference type="PROSITE-ProRule" id="PRU00703"/>
    </source>
</evidence>
<dbReference type="CDD" id="cd06426">
    <property type="entry name" value="NTP_transferase_like_2"/>
    <property type="match status" value="1"/>
</dbReference>
<dbReference type="Pfam" id="PF00483">
    <property type="entry name" value="NTP_transferase"/>
    <property type="match status" value="1"/>
</dbReference>
<dbReference type="OrthoDB" id="9801899at2"/>
<comment type="caution">
    <text evidence="3">The sequence shown here is derived from an EMBL/GenBank/DDBJ whole genome shotgun (WGS) entry which is preliminary data.</text>
</comment>
<feature type="domain" description="CBS" evidence="2">
    <location>
        <begin position="1"/>
        <end position="61"/>
    </location>
</feature>
<dbReference type="InterPro" id="IPR005835">
    <property type="entry name" value="NTP_transferase_dom"/>
</dbReference>
<evidence type="ECO:0000313" key="4">
    <source>
        <dbReference type="Proteomes" id="UP000298347"/>
    </source>
</evidence>
<dbReference type="InterPro" id="IPR000644">
    <property type="entry name" value="CBS_dom"/>
</dbReference>
<dbReference type="InterPro" id="IPR050486">
    <property type="entry name" value="Mannose-1P_guanyltransferase"/>
</dbReference>
<dbReference type="SUPFAM" id="SSF53448">
    <property type="entry name" value="Nucleotide-diphospho-sugar transferases"/>
    <property type="match status" value="1"/>
</dbReference>
<accession>A0A4Z0GKH7</accession>
<dbReference type="PANTHER" id="PTHR22572">
    <property type="entry name" value="SUGAR-1-PHOSPHATE GUANYL TRANSFERASE"/>
    <property type="match status" value="1"/>
</dbReference>
<reference evidence="3 4" key="1">
    <citation type="journal article" date="2015" name="Int. J. Syst. Evol. Microbiol.">
        <title>Sporolactobacillus shoreae sp. nov. and Sporolactobacillus spathodeae sp. nov., two spore-forming lactic acid bacteria isolated from tree barks in Thailand.</title>
        <authorList>
            <person name="Thamacharoensuk T."/>
            <person name="Kitahara M."/>
            <person name="Ohkuma M."/>
            <person name="Thongchul N."/>
            <person name="Tanasupawat S."/>
        </authorList>
    </citation>
    <scope>NUCLEOTIDE SEQUENCE [LARGE SCALE GENOMIC DNA]</scope>
    <source>
        <strain evidence="3 4">BK92</strain>
    </source>
</reference>
<evidence type="ECO:0000259" key="2">
    <source>
        <dbReference type="PROSITE" id="PS51371"/>
    </source>
</evidence>
<dbReference type="Gene3D" id="3.10.580.10">
    <property type="entry name" value="CBS-domain"/>
    <property type="match status" value="1"/>
</dbReference>
<dbReference type="SUPFAM" id="SSF54631">
    <property type="entry name" value="CBS-domain pair"/>
    <property type="match status" value="1"/>
</dbReference>
<protein>
    <submittedName>
        <fullName evidence="3">CBS domain-containing protein</fullName>
    </submittedName>
</protein>
<dbReference type="Proteomes" id="UP000298347">
    <property type="component" value="Unassembled WGS sequence"/>
</dbReference>
<dbReference type="EMBL" id="SRJD01000014">
    <property type="protein sequence ID" value="TGA97412.1"/>
    <property type="molecule type" value="Genomic_DNA"/>
</dbReference>
<gene>
    <name evidence="3" type="ORF">E4665_12360</name>
</gene>
<organism evidence="3 4">
    <name type="scientific">Sporolactobacillus shoreae</name>
    <dbReference type="NCBI Taxonomy" id="1465501"/>
    <lineage>
        <taxon>Bacteria</taxon>
        <taxon>Bacillati</taxon>
        <taxon>Bacillota</taxon>
        <taxon>Bacilli</taxon>
        <taxon>Bacillales</taxon>
        <taxon>Sporolactobacillaceae</taxon>
        <taxon>Sporolactobacillus</taxon>
    </lineage>
</organism>
<dbReference type="InterPro" id="IPR029044">
    <property type="entry name" value="Nucleotide-diphossugar_trans"/>
</dbReference>
<dbReference type="InterPro" id="IPR046342">
    <property type="entry name" value="CBS_dom_sf"/>
</dbReference>
<dbReference type="AlphaFoldDB" id="A0A4Z0GKH7"/>
<dbReference type="PROSITE" id="PS51371">
    <property type="entry name" value="CBS"/>
    <property type="match status" value="1"/>
</dbReference>